<gene>
    <name evidence="1" type="ORF">ENP34_13425</name>
</gene>
<dbReference type="PANTHER" id="PTHR12993">
    <property type="entry name" value="N-ACETYLGLUCOSAMINYL-PHOSPHATIDYLINOSITOL DE-N-ACETYLASE-RELATED"/>
    <property type="match status" value="1"/>
</dbReference>
<dbReference type="InterPro" id="IPR024078">
    <property type="entry name" value="LmbE-like_dom_sf"/>
</dbReference>
<organism evidence="1">
    <name type="scientific">Thermorudis peleae</name>
    <dbReference type="NCBI Taxonomy" id="1382356"/>
    <lineage>
        <taxon>Bacteria</taxon>
        <taxon>Pseudomonadati</taxon>
        <taxon>Thermomicrobiota</taxon>
        <taxon>Thermomicrobia</taxon>
        <taxon>Thermomicrobia incertae sedis</taxon>
        <taxon>Thermorudis</taxon>
    </lineage>
</organism>
<name>A0A831THN3_9BACT</name>
<dbReference type="AlphaFoldDB" id="A0A831THN3"/>
<sequence>MSEQPEREESRVPASLMVIVAHPDDAEFMCAGTVARWAASGCEVTYVLGTSGDKGSNDPTMTSARLVEIREAEQIAAARILGVKHVEFLRFRDAELVPDLELRRAIVRAIRKYKPDAVICQDPTARWVGQEYIQHPDHIAMGEAALAAVFPTSRDRLTFPELLAEGLEPHTVQEVYLAGSKEPDYWVDITGYFDRKIEALRAHASQMDDWDPVPWIRLWAQDAAAEARRKRFPGAERMQLAESFKYFRIG</sequence>
<dbReference type="PANTHER" id="PTHR12993:SF28">
    <property type="entry name" value="LMBE FAMILY PROTEIN"/>
    <property type="match status" value="1"/>
</dbReference>
<proteinExistence type="predicted"/>
<evidence type="ECO:0000313" key="1">
    <source>
        <dbReference type="EMBL" id="HEG92416.1"/>
    </source>
</evidence>
<reference evidence="1" key="1">
    <citation type="journal article" date="2020" name="mSystems">
        <title>Genome- and Community-Level Interaction Insights into Carbon Utilization and Element Cycling Functions of Hydrothermarchaeota in Hydrothermal Sediment.</title>
        <authorList>
            <person name="Zhou Z."/>
            <person name="Liu Y."/>
            <person name="Xu W."/>
            <person name="Pan J."/>
            <person name="Luo Z.H."/>
            <person name="Li M."/>
        </authorList>
    </citation>
    <scope>NUCLEOTIDE SEQUENCE [LARGE SCALE GENOMIC DNA]</scope>
    <source>
        <strain evidence="1">SpSt-210</strain>
    </source>
</reference>
<accession>A0A831THN3</accession>
<dbReference type="Pfam" id="PF02585">
    <property type="entry name" value="PIG-L"/>
    <property type="match status" value="1"/>
</dbReference>
<dbReference type="GO" id="GO:0016811">
    <property type="term" value="F:hydrolase activity, acting on carbon-nitrogen (but not peptide) bonds, in linear amides"/>
    <property type="evidence" value="ECO:0007669"/>
    <property type="project" value="TreeGrafter"/>
</dbReference>
<dbReference type="Gene3D" id="3.40.50.10320">
    <property type="entry name" value="LmbE-like"/>
    <property type="match status" value="1"/>
</dbReference>
<dbReference type="SUPFAM" id="SSF102588">
    <property type="entry name" value="LmbE-like"/>
    <property type="match status" value="1"/>
</dbReference>
<dbReference type="InterPro" id="IPR003737">
    <property type="entry name" value="GlcNAc_PI_deacetylase-related"/>
</dbReference>
<protein>
    <submittedName>
        <fullName evidence="1">PIG-L family deacetylase</fullName>
    </submittedName>
</protein>
<comment type="caution">
    <text evidence="1">The sequence shown here is derived from an EMBL/GenBank/DDBJ whole genome shotgun (WGS) entry which is preliminary data.</text>
</comment>
<dbReference type="EMBL" id="DSIY01000309">
    <property type="protein sequence ID" value="HEG92416.1"/>
    <property type="molecule type" value="Genomic_DNA"/>
</dbReference>